<accession>A0A1E3VWU9</accession>
<dbReference type="AlphaFoldDB" id="A0A1E3VWU9"/>
<feature type="signal peptide" evidence="1">
    <location>
        <begin position="1"/>
        <end position="24"/>
    </location>
</feature>
<evidence type="ECO:0000256" key="1">
    <source>
        <dbReference type="SAM" id="SignalP"/>
    </source>
</evidence>
<protein>
    <recommendedName>
        <fullName evidence="4">EF-hand domain-containing protein</fullName>
    </recommendedName>
</protein>
<dbReference type="RefSeq" id="WP_069438343.1">
    <property type="nucleotide sequence ID" value="NZ_LPWG01000014.1"/>
</dbReference>
<proteinExistence type="predicted"/>
<organism evidence="2 3">
    <name type="scientific">Methyloceanibacter methanicus</name>
    <dbReference type="NCBI Taxonomy" id="1774968"/>
    <lineage>
        <taxon>Bacteria</taxon>
        <taxon>Pseudomonadati</taxon>
        <taxon>Pseudomonadota</taxon>
        <taxon>Alphaproteobacteria</taxon>
        <taxon>Hyphomicrobiales</taxon>
        <taxon>Hyphomicrobiaceae</taxon>
        <taxon>Methyloceanibacter</taxon>
    </lineage>
</organism>
<evidence type="ECO:0000313" key="2">
    <source>
        <dbReference type="EMBL" id="ODR98015.1"/>
    </source>
</evidence>
<dbReference type="InterPro" id="IPR011992">
    <property type="entry name" value="EF-hand-dom_pair"/>
</dbReference>
<reference evidence="2 3" key="1">
    <citation type="journal article" date="2016" name="Environ. Microbiol.">
        <title>New Methyloceanibacter diversity from North Sea sediments includes methanotroph containing solely the soluble methane monooxygenase.</title>
        <authorList>
            <person name="Vekeman B."/>
            <person name="Kerckhof F.M."/>
            <person name="Cremers G."/>
            <person name="de Vos P."/>
            <person name="Vandamme P."/>
            <person name="Boon N."/>
            <person name="Op den Camp H.J."/>
            <person name="Heylen K."/>
        </authorList>
    </citation>
    <scope>NUCLEOTIDE SEQUENCE [LARGE SCALE GENOMIC DNA]</scope>
    <source>
        <strain evidence="2 3">R-67174</strain>
    </source>
</reference>
<name>A0A1E3VWU9_9HYPH</name>
<evidence type="ECO:0008006" key="4">
    <source>
        <dbReference type="Google" id="ProtNLM"/>
    </source>
</evidence>
<gene>
    <name evidence="2" type="ORF">AUC68_10940</name>
</gene>
<sequence>MTLVKLTCSAIALTFGLGLAAAHADDKMDADACKRAWSMASPDGETLSKDKATDYVLNFTMVDSNKDAMIDADEFSAACAKGEVKADAATVKDMN</sequence>
<feature type="chain" id="PRO_5009138856" description="EF-hand domain-containing protein" evidence="1">
    <location>
        <begin position="25"/>
        <end position="95"/>
    </location>
</feature>
<dbReference type="Proteomes" id="UP000094501">
    <property type="component" value="Unassembled WGS sequence"/>
</dbReference>
<keyword evidence="3" id="KW-1185">Reference proteome</keyword>
<evidence type="ECO:0000313" key="3">
    <source>
        <dbReference type="Proteomes" id="UP000094501"/>
    </source>
</evidence>
<dbReference type="SUPFAM" id="SSF47473">
    <property type="entry name" value="EF-hand"/>
    <property type="match status" value="1"/>
</dbReference>
<dbReference type="OrthoDB" id="7933742at2"/>
<comment type="caution">
    <text evidence="2">The sequence shown here is derived from an EMBL/GenBank/DDBJ whole genome shotgun (WGS) entry which is preliminary data.</text>
</comment>
<dbReference type="EMBL" id="LPWG01000014">
    <property type="protein sequence ID" value="ODR98015.1"/>
    <property type="molecule type" value="Genomic_DNA"/>
</dbReference>
<keyword evidence="1" id="KW-0732">Signal</keyword>